<keyword evidence="1" id="KW-0547">Nucleotide-binding</keyword>
<dbReference type="Pfam" id="PF14492">
    <property type="entry name" value="EFG_III"/>
    <property type="match status" value="1"/>
</dbReference>
<dbReference type="Proteomes" id="UP000270678">
    <property type="component" value="Chromosome"/>
</dbReference>
<dbReference type="CDD" id="cd01684">
    <property type="entry name" value="Tet_like_IV"/>
    <property type="match status" value="1"/>
</dbReference>
<dbReference type="InterPro" id="IPR020568">
    <property type="entry name" value="Ribosomal_Su5_D2-typ_SF"/>
</dbReference>
<protein>
    <submittedName>
        <fullName evidence="5">TetM/TetW/TetO/TetS family tetracycline resistance ribosomal protection protein</fullName>
    </submittedName>
</protein>
<evidence type="ECO:0000256" key="1">
    <source>
        <dbReference type="ARBA" id="ARBA00022741"/>
    </source>
</evidence>
<dbReference type="OrthoDB" id="9801591at2"/>
<dbReference type="SMART" id="SM00889">
    <property type="entry name" value="EFG_IV"/>
    <property type="match status" value="1"/>
</dbReference>
<keyword evidence="6" id="KW-1185">Reference proteome</keyword>
<dbReference type="GO" id="GO:0006412">
    <property type="term" value="P:translation"/>
    <property type="evidence" value="ECO:0007669"/>
    <property type="project" value="UniProtKB-KW"/>
</dbReference>
<dbReference type="Pfam" id="PF00679">
    <property type="entry name" value="EFG_C"/>
    <property type="match status" value="1"/>
</dbReference>
<dbReference type="PROSITE" id="PS00301">
    <property type="entry name" value="G_TR_1"/>
    <property type="match status" value="1"/>
</dbReference>
<dbReference type="PRINTS" id="PR00315">
    <property type="entry name" value="ELONGATNFCT"/>
</dbReference>
<dbReference type="RefSeq" id="WP_127002578.1">
    <property type="nucleotide sequence ID" value="NZ_CP034346.1"/>
</dbReference>
<dbReference type="InterPro" id="IPR009000">
    <property type="entry name" value="Transl_B-barrel_sf"/>
</dbReference>
<evidence type="ECO:0000313" key="5">
    <source>
        <dbReference type="EMBL" id="AZS17221.1"/>
    </source>
</evidence>
<sequence>MKTINIGVLAHVDAGKTTLTERILLETGIINAVGSVDKGNTVTDSLELERKRGITIKASAVSFWIGDVKVNLIDTPGHADFISEVEHSLSILDGVILVISAVEGVQSQTKVLMNTLMELNIPTILFVNKVDRIGANYGKVIEEITLSLTEPIIELTEISNEGSNNVAVRDRHLDIDEWVERLSAHNERLLSDYIENVTIQDSELFTELCVQTRSAKIFPVAAGSAALGIGVDRIIEYLRKFFPINLHQDEAPLSAIVFKIGKSDTGERFAYIRVYEGCLTIRSEIAVVRADVDEKLSFKIKKLETLEHGGRTPTSCVYGGDIAVLFSTDLRIGDILGQSSDRMKVIAFQEPPIRIQIAARQIEDTHRLHEALAELTAEDPFIQYAQNPANHEMSIKIFGDIQKEVIEETLKNQFGLEADFSNPEVICIERPVSSGSAVEFMGEAGNPFYATVGLRIEPGAVSSGLQYRLEVELGSLPLPFQRAIKETVEDTLREGLHGWEVRDLIVTLTHTGYSSPVTTAGDFRNLVPLVLMKALDEASTLVYEPYHSYFLRIPESSLNKALYYLTMLQATFSDPTPEPNGYSLQGALPVRNTDSLKQVLYSFTGGEGFLSTKPGEYYPITGAPPEKCRSRPNPLNRKAYLLHIHRIIQ</sequence>
<dbReference type="PANTHER" id="PTHR43261:SF1">
    <property type="entry name" value="RIBOSOME-RELEASING FACTOR 2, MITOCHONDRIAL"/>
    <property type="match status" value="1"/>
</dbReference>
<dbReference type="InterPro" id="IPR035647">
    <property type="entry name" value="EFG_III/V"/>
</dbReference>
<dbReference type="KEGG" id="plut:EI981_24115"/>
<organism evidence="5 6">
    <name type="scientific">Paenibacillus lutimineralis</name>
    <dbReference type="NCBI Taxonomy" id="2707005"/>
    <lineage>
        <taxon>Bacteria</taxon>
        <taxon>Bacillati</taxon>
        <taxon>Bacillota</taxon>
        <taxon>Bacilli</taxon>
        <taxon>Bacillales</taxon>
        <taxon>Paenibacillaceae</taxon>
        <taxon>Paenibacillus</taxon>
    </lineage>
</organism>
<keyword evidence="2" id="KW-0648">Protein biosynthesis</keyword>
<name>A0A3S9V3W8_9BACL</name>
<gene>
    <name evidence="5" type="ORF">EI981_24115</name>
</gene>
<dbReference type="InterPro" id="IPR000795">
    <property type="entry name" value="T_Tr_GTP-bd_dom"/>
</dbReference>
<dbReference type="InterPro" id="IPR027417">
    <property type="entry name" value="P-loop_NTPase"/>
</dbReference>
<accession>A0A3S9V3W8</accession>
<dbReference type="InterPro" id="IPR005517">
    <property type="entry name" value="Transl_elong_EFG/EF2_IV"/>
</dbReference>
<dbReference type="SUPFAM" id="SSF50447">
    <property type="entry name" value="Translation proteins"/>
    <property type="match status" value="1"/>
</dbReference>
<dbReference type="GO" id="GO:0005525">
    <property type="term" value="F:GTP binding"/>
    <property type="evidence" value="ECO:0007669"/>
    <property type="project" value="UniProtKB-KW"/>
</dbReference>
<evidence type="ECO:0000256" key="3">
    <source>
        <dbReference type="ARBA" id="ARBA00023134"/>
    </source>
</evidence>
<dbReference type="InterPro" id="IPR031157">
    <property type="entry name" value="G_TR_CS"/>
</dbReference>
<evidence type="ECO:0000313" key="6">
    <source>
        <dbReference type="Proteomes" id="UP000270678"/>
    </source>
</evidence>
<dbReference type="InterPro" id="IPR014721">
    <property type="entry name" value="Ribsml_uS5_D2-typ_fold_subgr"/>
</dbReference>
<dbReference type="PANTHER" id="PTHR43261">
    <property type="entry name" value="TRANSLATION ELONGATION FACTOR G-RELATED"/>
    <property type="match status" value="1"/>
</dbReference>
<dbReference type="SUPFAM" id="SSF54980">
    <property type="entry name" value="EF-G C-terminal domain-like"/>
    <property type="match status" value="2"/>
</dbReference>
<dbReference type="GO" id="GO:0003924">
    <property type="term" value="F:GTPase activity"/>
    <property type="evidence" value="ECO:0007669"/>
    <property type="project" value="InterPro"/>
</dbReference>
<dbReference type="Gene3D" id="2.40.30.10">
    <property type="entry name" value="Translation factors"/>
    <property type="match status" value="1"/>
</dbReference>
<dbReference type="Gene3D" id="3.40.50.300">
    <property type="entry name" value="P-loop containing nucleotide triphosphate hydrolases"/>
    <property type="match status" value="1"/>
</dbReference>
<proteinExistence type="predicted"/>
<dbReference type="Pfam" id="PF03764">
    <property type="entry name" value="EFG_IV"/>
    <property type="match status" value="1"/>
</dbReference>
<dbReference type="EMBL" id="CP034346">
    <property type="protein sequence ID" value="AZS17221.1"/>
    <property type="molecule type" value="Genomic_DNA"/>
</dbReference>
<dbReference type="Pfam" id="PF00009">
    <property type="entry name" value="GTP_EFTU"/>
    <property type="match status" value="1"/>
</dbReference>
<evidence type="ECO:0000259" key="4">
    <source>
        <dbReference type="PROSITE" id="PS51722"/>
    </source>
</evidence>
<dbReference type="NCBIfam" id="TIGR00231">
    <property type="entry name" value="small_GTP"/>
    <property type="match status" value="1"/>
</dbReference>
<keyword evidence="3" id="KW-0342">GTP-binding</keyword>
<dbReference type="InterPro" id="IPR000640">
    <property type="entry name" value="EFG_V-like"/>
</dbReference>
<dbReference type="GO" id="GO:0032790">
    <property type="term" value="P:ribosome disassembly"/>
    <property type="evidence" value="ECO:0007669"/>
    <property type="project" value="TreeGrafter"/>
</dbReference>
<dbReference type="InterPro" id="IPR005225">
    <property type="entry name" value="Small_GTP-bd"/>
</dbReference>
<dbReference type="Gene3D" id="3.30.70.870">
    <property type="entry name" value="Elongation Factor G (Translational Gtpase), domain 3"/>
    <property type="match status" value="1"/>
</dbReference>
<dbReference type="Gene3D" id="3.30.230.10">
    <property type="match status" value="1"/>
</dbReference>
<dbReference type="SUPFAM" id="SSF52540">
    <property type="entry name" value="P-loop containing nucleoside triphosphate hydrolases"/>
    <property type="match status" value="1"/>
</dbReference>
<evidence type="ECO:0000256" key="2">
    <source>
        <dbReference type="ARBA" id="ARBA00022917"/>
    </source>
</evidence>
<dbReference type="PROSITE" id="PS51722">
    <property type="entry name" value="G_TR_2"/>
    <property type="match status" value="1"/>
</dbReference>
<dbReference type="SUPFAM" id="SSF54211">
    <property type="entry name" value="Ribosomal protein S5 domain 2-like"/>
    <property type="match status" value="1"/>
</dbReference>
<reference evidence="6" key="1">
    <citation type="submission" date="2018-12" db="EMBL/GenBank/DDBJ databases">
        <title>Complete genome sequence of Paenibacillus sp. MBLB1234.</title>
        <authorList>
            <person name="Nam Y.-D."/>
            <person name="Kang J."/>
            <person name="Chung W.-H."/>
            <person name="Park Y.S."/>
        </authorList>
    </citation>
    <scope>NUCLEOTIDE SEQUENCE [LARGE SCALE GENOMIC DNA]</scope>
    <source>
        <strain evidence="6">MBLB1234</strain>
    </source>
</reference>
<dbReference type="InterPro" id="IPR041095">
    <property type="entry name" value="EFG_II"/>
</dbReference>
<feature type="domain" description="Tr-type G" evidence="4">
    <location>
        <begin position="1"/>
        <end position="246"/>
    </location>
</feature>
<dbReference type="AlphaFoldDB" id="A0A3S9V3W8"/>
<dbReference type="PRINTS" id="PR01037">
    <property type="entry name" value="TCRTETOQM"/>
</dbReference>